<feature type="compositionally biased region" description="Basic and acidic residues" evidence="4">
    <location>
        <begin position="225"/>
        <end position="255"/>
    </location>
</feature>
<dbReference type="PANTHER" id="PTHR12585:SF69">
    <property type="entry name" value="FI11703P"/>
    <property type="match status" value="1"/>
</dbReference>
<dbReference type="CDD" id="cd21747">
    <property type="entry name" value="Rad21_Rec8_M"/>
    <property type="match status" value="1"/>
</dbReference>
<accession>A0A507DZM1</accession>
<dbReference type="SUPFAM" id="SSF46785">
    <property type="entry name" value="Winged helix' DNA-binding domain"/>
    <property type="match status" value="1"/>
</dbReference>
<dbReference type="Pfam" id="PF04825">
    <property type="entry name" value="Rad21_Rec8_N"/>
    <property type="match status" value="1"/>
</dbReference>
<feature type="region of interest" description="Disordered" evidence="4">
    <location>
        <begin position="465"/>
        <end position="504"/>
    </location>
</feature>
<evidence type="ECO:0000256" key="3">
    <source>
        <dbReference type="ARBA" id="ARBA00023242"/>
    </source>
</evidence>
<gene>
    <name evidence="7" type="ORF">PhCBS80983_g04207</name>
</gene>
<evidence type="ECO:0000259" key="6">
    <source>
        <dbReference type="Pfam" id="PF04825"/>
    </source>
</evidence>
<dbReference type="Gene3D" id="1.10.10.580">
    <property type="entry name" value="Structural maintenance of chromosome 1. Chain E"/>
    <property type="match status" value="1"/>
</dbReference>
<keyword evidence="8" id="KW-1185">Reference proteome</keyword>
<dbReference type="GO" id="GO:1990414">
    <property type="term" value="P:replication-born double-strand break repair via sister chromatid exchange"/>
    <property type="evidence" value="ECO:0007669"/>
    <property type="project" value="TreeGrafter"/>
</dbReference>
<evidence type="ECO:0000256" key="4">
    <source>
        <dbReference type="SAM" id="MobiDB-lite"/>
    </source>
</evidence>
<evidence type="ECO:0000256" key="2">
    <source>
        <dbReference type="ARBA" id="ARBA00009870"/>
    </source>
</evidence>
<dbReference type="InterPro" id="IPR006909">
    <property type="entry name" value="Rad21/Rec8_C_eu"/>
</dbReference>
<dbReference type="STRING" id="109895.A0A507DZM1"/>
<dbReference type="GO" id="GO:0005634">
    <property type="term" value="C:nucleus"/>
    <property type="evidence" value="ECO:0007669"/>
    <property type="project" value="UniProtKB-SubCell"/>
</dbReference>
<dbReference type="InterPro" id="IPR036390">
    <property type="entry name" value="WH_DNA-bd_sf"/>
</dbReference>
<name>A0A507DZM1_9FUNG</name>
<evidence type="ECO:0000256" key="1">
    <source>
        <dbReference type="ARBA" id="ARBA00004123"/>
    </source>
</evidence>
<organism evidence="7 8">
    <name type="scientific">Powellomyces hirtus</name>
    <dbReference type="NCBI Taxonomy" id="109895"/>
    <lineage>
        <taxon>Eukaryota</taxon>
        <taxon>Fungi</taxon>
        <taxon>Fungi incertae sedis</taxon>
        <taxon>Chytridiomycota</taxon>
        <taxon>Chytridiomycota incertae sedis</taxon>
        <taxon>Chytridiomycetes</taxon>
        <taxon>Spizellomycetales</taxon>
        <taxon>Powellomycetaceae</taxon>
        <taxon>Powellomyces</taxon>
    </lineage>
</organism>
<dbReference type="GO" id="GO:0007062">
    <property type="term" value="P:sister chromatid cohesion"/>
    <property type="evidence" value="ECO:0007669"/>
    <property type="project" value="InterPro"/>
</dbReference>
<dbReference type="Pfam" id="PF04824">
    <property type="entry name" value="Rad21_Rec8"/>
    <property type="match status" value="1"/>
</dbReference>
<feature type="region of interest" description="Disordered" evidence="4">
    <location>
        <begin position="221"/>
        <end position="263"/>
    </location>
</feature>
<dbReference type="Proteomes" id="UP000318582">
    <property type="component" value="Unassembled WGS sequence"/>
</dbReference>
<dbReference type="InterPro" id="IPR023093">
    <property type="entry name" value="ScpA-like_C"/>
</dbReference>
<evidence type="ECO:0000313" key="7">
    <source>
        <dbReference type="EMBL" id="TPX56911.1"/>
    </source>
</evidence>
<evidence type="ECO:0000259" key="5">
    <source>
        <dbReference type="Pfam" id="PF04824"/>
    </source>
</evidence>
<dbReference type="PANTHER" id="PTHR12585">
    <property type="entry name" value="SCC1 / RAD21 FAMILY MEMBER"/>
    <property type="match status" value="1"/>
</dbReference>
<comment type="similarity">
    <text evidence="2">Belongs to the rad21 family.</text>
</comment>
<evidence type="ECO:0008006" key="9">
    <source>
        <dbReference type="Google" id="ProtNLM"/>
    </source>
</evidence>
<feature type="domain" description="Rad21/Rec8-like protein C-terminal eukaryotic" evidence="5">
    <location>
        <begin position="594"/>
        <end position="639"/>
    </location>
</feature>
<dbReference type="AlphaFoldDB" id="A0A507DZM1"/>
<reference evidence="7 8" key="1">
    <citation type="journal article" date="2019" name="Sci. Rep.">
        <title>Comparative genomics of chytrid fungi reveal insights into the obligate biotrophic and pathogenic lifestyle of Synchytrium endobioticum.</title>
        <authorList>
            <person name="van de Vossenberg B.T.L.H."/>
            <person name="Warris S."/>
            <person name="Nguyen H.D.T."/>
            <person name="van Gent-Pelzer M.P.E."/>
            <person name="Joly D.L."/>
            <person name="van de Geest H.C."/>
            <person name="Bonants P.J.M."/>
            <person name="Smith D.S."/>
            <person name="Levesque C.A."/>
            <person name="van der Lee T.A.J."/>
        </authorList>
    </citation>
    <scope>NUCLEOTIDE SEQUENCE [LARGE SCALE GENOMIC DNA]</scope>
    <source>
        <strain evidence="7 8">CBS 809.83</strain>
    </source>
</reference>
<keyword evidence="3" id="KW-0539">Nucleus</keyword>
<sequence length="652" mass="70446">MFYADTLLSKKGKLAKVWLAAHWERKLSKSQFLQTDLPASVESIIHPGQPLALRLSGQLLLGVTRIYSRKARYLLEDCNEAFVKIKMSFKPGVVDMPLDHTAAAHNAITLHDALTEFNILLPEPSFDIRMFDTAAPDSGSSTGAAVSRTQDITLQQLHLPSQTSFLGAQAELQDMFGLDVANQGSGGGAAGGDEWSLDLGFGDGNAGENVGAATTTTALDEESYEVERGRDAAAERPFSPRRDSLSFRDADKDTSGTDFNVGDTSLAAPSFDMDDAMAGIRAPAPPPQDVEDDAMDIDLPLPQQQFDAFEDMPADFTTTALGAIRLEEDDDQDSFQAPQTVAVQQDQEPHQRHHRKRKLPLDAATELASHVMQDALQSTSDITTPAHHDHYVPYSRKMQRLTLIRSRGAAYLLDPVVHSLGGPHAPMPVELQALFRNVVGKRGAAAKVHVGFPGDTSLGPMFGDADEGLGMGDGMQHEEEMQPLGDQSILPPPASGTAAPDNDTDTTAAAASLEAGPEQHQREDDPARFFLPADINVVREKSVGSDEQRQQQQEEEELIDDTLVETPGAAGATPGNLDTIKELIQASRGDDTTTVSFRHLAHAKPKAKAVALFFDLLVLGTRNLVTLAQDAPYADIVVRKIDPEDPVWTAVC</sequence>
<dbReference type="GO" id="GO:0008278">
    <property type="term" value="C:cohesin complex"/>
    <property type="evidence" value="ECO:0007669"/>
    <property type="project" value="InterPro"/>
</dbReference>
<proteinExistence type="inferred from homology"/>
<dbReference type="InterPro" id="IPR039781">
    <property type="entry name" value="Rad21/Rec8-like"/>
</dbReference>
<feature type="domain" description="Rad21/Rec8-like protein N-terminal" evidence="6">
    <location>
        <begin position="1"/>
        <end position="103"/>
    </location>
</feature>
<evidence type="ECO:0000313" key="8">
    <source>
        <dbReference type="Proteomes" id="UP000318582"/>
    </source>
</evidence>
<comment type="caution">
    <text evidence="7">The sequence shown here is derived from an EMBL/GenBank/DDBJ whole genome shotgun (WGS) entry which is preliminary data.</text>
</comment>
<protein>
    <recommendedName>
        <fullName evidence="9">Rad21/Rec8-like protein N-terminal domain-containing protein</fullName>
    </recommendedName>
</protein>
<dbReference type="InterPro" id="IPR006910">
    <property type="entry name" value="Rad21_Rec8_N"/>
</dbReference>
<dbReference type="EMBL" id="QEAQ01000062">
    <property type="protein sequence ID" value="TPX56911.1"/>
    <property type="molecule type" value="Genomic_DNA"/>
</dbReference>
<comment type="subcellular location">
    <subcellularLocation>
        <location evidence="1">Nucleus</location>
    </subcellularLocation>
</comment>
<dbReference type="GO" id="GO:0003682">
    <property type="term" value="F:chromatin binding"/>
    <property type="evidence" value="ECO:0007669"/>
    <property type="project" value="TreeGrafter"/>
</dbReference>